<dbReference type="OrthoDB" id="9906983at2759"/>
<reference evidence="2 3" key="1">
    <citation type="journal article" date="2020" name="G3 (Bethesda)">
        <title>Draft Genome of the Common Snapping Turtle, Chelydra serpentina, a Model for Phenotypic Plasticity in Reptiles.</title>
        <authorList>
            <person name="Das D."/>
            <person name="Singh S.K."/>
            <person name="Bierstedt J."/>
            <person name="Erickson A."/>
            <person name="Galli G.L.J."/>
            <person name="Crossley D.A. 2nd"/>
            <person name="Rhen T."/>
        </authorList>
    </citation>
    <scope>NUCLEOTIDE SEQUENCE [LARGE SCALE GENOMIC DNA]</scope>
    <source>
        <strain evidence="2">KW</strain>
    </source>
</reference>
<organism evidence="2 3">
    <name type="scientific">Chelydra serpentina</name>
    <name type="common">Snapping turtle</name>
    <name type="synonym">Testudo serpentina</name>
    <dbReference type="NCBI Taxonomy" id="8475"/>
    <lineage>
        <taxon>Eukaryota</taxon>
        <taxon>Metazoa</taxon>
        <taxon>Chordata</taxon>
        <taxon>Craniata</taxon>
        <taxon>Vertebrata</taxon>
        <taxon>Euteleostomi</taxon>
        <taxon>Archelosauria</taxon>
        <taxon>Testudinata</taxon>
        <taxon>Testudines</taxon>
        <taxon>Cryptodira</taxon>
        <taxon>Durocryptodira</taxon>
        <taxon>Americhelydia</taxon>
        <taxon>Chelydroidea</taxon>
        <taxon>Chelydridae</taxon>
        <taxon>Chelydra</taxon>
    </lineage>
</organism>
<gene>
    <name evidence="2" type="ORF">G0U57_019908</name>
</gene>
<dbReference type="GO" id="GO:0003676">
    <property type="term" value="F:nucleic acid binding"/>
    <property type="evidence" value="ECO:0007669"/>
    <property type="project" value="InterPro"/>
</dbReference>
<feature type="non-terminal residue" evidence="2">
    <location>
        <position position="1"/>
    </location>
</feature>
<dbReference type="PANTHER" id="PTHR37984:SF15">
    <property type="entry name" value="INTEGRASE CATALYTIC DOMAIN-CONTAINING PROTEIN"/>
    <property type="match status" value="1"/>
</dbReference>
<dbReference type="InterPro" id="IPR050951">
    <property type="entry name" value="Retrovirus_Pol_polyprotein"/>
</dbReference>
<accession>A0A8T1S4Z9</accession>
<keyword evidence="3" id="KW-1185">Reference proteome</keyword>
<feature type="non-terminal residue" evidence="2">
    <location>
        <position position="127"/>
    </location>
</feature>
<evidence type="ECO:0000313" key="3">
    <source>
        <dbReference type="Proteomes" id="UP000765507"/>
    </source>
</evidence>
<sequence>GHRNILVILDYATRYPEAIPLRNPTSKAIARELLQVFARVGIPKEILTDQGTPFMSKLMKDLCTLLRIHAIRTSVYHPQTDGLVERFNRTLKGMIRKVVAQDGKDRDTLLPYLMFAIREVPQASTGF</sequence>
<dbReference type="GO" id="GO:0015074">
    <property type="term" value="P:DNA integration"/>
    <property type="evidence" value="ECO:0007669"/>
    <property type="project" value="InterPro"/>
</dbReference>
<dbReference type="SUPFAM" id="SSF53098">
    <property type="entry name" value="Ribonuclease H-like"/>
    <property type="match status" value="1"/>
</dbReference>
<dbReference type="EMBL" id="JAHGAV010000804">
    <property type="protein sequence ID" value="KAG6923654.1"/>
    <property type="molecule type" value="Genomic_DNA"/>
</dbReference>
<dbReference type="Pfam" id="PF00665">
    <property type="entry name" value="rve"/>
    <property type="match status" value="1"/>
</dbReference>
<protein>
    <recommendedName>
        <fullName evidence="1">Integrase catalytic domain-containing protein</fullName>
    </recommendedName>
</protein>
<proteinExistence type="predicted"/>
<dbReference type="Gene3D" id="3.30.420.10">
    <property type="entry name" value="Ribonuclease H-like superfamily/Ribonuclease H"/>
    <property type="match status" value="1"/>
</dbReference>
<dbReference type="AlphaFoldDB" id="A0A8T1S4Z9"/>
<dbReference type="InterPro" id="IPR001584">
    <property type="entry name" value="Integrase_cat-core"/>
</dbReference>
<dbReference type="Proteomes" id="UP000765507">
    <property type="component" value="Unassembled WGS sequence"/>
</dbReference>
<name>A0A8T1S4Z9_CHESE</name>
<dbReference type="PROSITE" id="PS50994">
    <property type="entry name" value="INTEGRASE"/>
    <property type="match status" value="1"/>
</dbReference>
<dbReference type="PANTHER" id="PTHR37984">
    <property type="entry name" value="PROTEIN CBG26694"/>
    <property type="match status" value="1"/>
</dbReference>
<evidence type="ECO:0000313" key="2">
    <source>
        <dbReference type="EMBL" id="KAG6923654.1"/>
    </source>
</evidence>
<comment type="caution">
    <text evidence="2">The sequence shown here is derived from an EMBL/GenBank/DDBJ whole genome shotgun (WGS) entry which is preliminary data.</text>
</comment>
<evidence type="ECO:0000259" key="1">
    <source>
        <dbReference type="PROSITE" id="PS50994"/>
    </source>
</evidence>
<dbReference type="InterPro" id="IPR036397">
    <property type="entry name" value="RNaseH_sf"/>
</dbReference>
<feature type="domain" description="Integrase catalytic" evidence="1">
    <location>
        <begin position="1"/>
        <end position="127"/>
    </location>
</feature>
<dbReference type="InterPro" id="IPR012337">
    <property type="entry name" value="RNaseH-like_sf"/>
</dbReference>